<dbReference type="GO" id="GO:0005886">
    <property type="term" value="C:plasma membrane"/>
    <property type="evidence" value="ECO:0007669"/>
    <property type="project" value="UniProtKB-SubCell"/>
</dbReference>
<organism evidence="10 11">
    <name type="scientific">Corynebacterium mendelii</name>
    <dbReference type="NCBI Taxonomy" id="2765362"/>
    <lineage>
        <taxon>Bacteria</taxon>
        <taxon>Bacillati</taxon>
        <taxon>Actinomycetota</taxon>
        <taxon>Actinomycetes</taxon>
        <taxon>Mycobacteriales</taxon>
        <taxon>Corynebacteriaceae</taxon>
        <taxon>Corynebacterium</taxon>
    </lineage>
</organism>
<dbReference type="Proteomes" id="UP000664332">
    <property type="component" value="Unassembled WGS sequence"/>
</dbReference>
<comment type="similarity">
    <text evidence="2">Belongs to the major facilitator superfamily.</text>
</comment>
<dbReference type="Pfam" id="PF07690">
    <property type="entry name" value="MFS_1"/>
    <property type="match status" value="1"/>
</dbReference>
<feature type="transmembrane region" description="Helical" evidence="8">
    <location>
        <begin position="258"/>
        <end position="276"/>
    </location>
</feature>
<dbReference type="InterPro" id="IPR011701">
    <property type="entry name" value="MFS"/>
</dbReference>
<gene>
    <name evidence="10" type="ORF">JZY06_11980</name>
</gene>
<evidence type="ECO:0000256" key="8">
    <source>
        <dbReference type="SAM" id="Phobius"/>
    </source>
</evidence>
<evidence type="ECO:0000256" key="1">
    <source>
        <dbReference type="ARBA" id="ARBA00004651"/>
    </source>
</evidence>
<evidence type="ECO:0000256" key="5">
    <source>
        <dbReference type="ARBA" id="ARBA00022692"/>
    </source>
</evidence>
<feature type="transmembrane region" description="Helical" evidence="8">
    <location>
        <begin position="288"/>
        <end position="311"/>
    </location>
</feature>
<dbReference type="PANTHER" id="PTHR43271:SF1">
    <property type="entry name" value="INNER MEMBRANE TRANSPORT PROTEIN YNFM"/>
    <property type="match status" value="1"/>
</dbReference>
<protein>
    <submittedName>
        <fullName evidence="10">MFS transporter</fullName>
    </submittedName>
</protein>
<dbReference type="InterPro" id="IPR036259">
    <property type="entry name" value="MFS_trans_sf"/>
</dbReference>
<feature type="transmembrane region" description="Helical" evidence="8">
    <location>
        <begin position="154"/>
        <end position="171"/>
    </location>
</feature>
<keyword evidence="4" id="KW-1003">Cell membrane</keyword>
<dbReference type="SUPFAM" id="SSF103473">
    <property type="entry name" value="MFS general substrate transporter"/>
    <property type="match status" value="1"/>
</dbReference>
<feature type="domain" description="Major facilitator superfamily (MFS) profile" evidence="9">
    <location>
        <begin position="28"/>
        <end position="408"/>
    </location>
</feature>
<accession>A0A939E1M2</accession>
<feature type="transmembrane region" description="Helical" evidence="8">
    <location>
        <begin position="317"/>
        <end position="342"/>
    </location>
</feature>
<keyword evidence="5 8" id="KW-0812">Transmembrane</keyword>
<feature type="transmembrane region" description="Helical" evidence="8">
    <location>
        <begin position="95"/>
        <end position="114"/>
    </location>
</feature>
<keyword evidence="3" id="KW-0813">Transport</keyword>
<evidence type="ECO:0000256" key="7">
    <source>
        <dbReference type="ARBA" id="ARBA00023136"/>
    </source>
</evidence>
<feature type="transmembrane region" description="Helical" evidence="8">
    <location>
        <begin position="120"/>
        <end position="142"/>
    </location>
</feature>
<comment type="subcellular location">
    <subcellularLocation>
        <location evidence="1">Cell membrane</location>
        <topology evidence="1">Multi-pass membrane protein</topology>
    </subcellularLocation>
</comment>
<dbReference type="AlphaFoldDB" id="A0A939E1M2"/>
<evidence type="ECO:0000313" key="10">
    <source>
        <dbReference type="EMBL" id="MBN9645325.1"/>
    </source>
</evidence>
<keyword evidence="6 8" id="KW-1133">Transmembrane helix</keyword>
<dbReference type="EMBL" id="JAFLEQ010000018">
    <property type="protein sequence ID" value="MBN9645325.1"/>
    <property type="molecule type" value="Genomic_DNA"/>
</dbReference>
<feature type="transmembrane region" description="Helical" evidence="8">
    <location>
        <begin position="26"/>
        <end position="45"/>
    </location>
</feature>
<feature type="transmembrane region" description="Helical" evidence="8">
    <location>
        <begin position="183"/>
        <end position="203"/>
    </location>
</feature>
<dbReference type="InterPro" id="IPR020846">
    <property type="entry name" value="MFS_dom"/>
</dbReference>
<keyword evidence="7 8" id="KW-0472">Membrane</keyword>
<evidence type="ECO:0000256" key="4">
    <source>
        <dbReference type="ARBA" id="ARBA00022475"/>
    </source>
</evidence>
<dbReference type="Gene3D" id="1.20.1250.20">
    <property type="entry name" value="MFS general substrate transporter like domains"/>
    <property type="match status" value="1"/>
</dbReference>
<dbReference type="GO" id="GO:0022857">
    <property type="term" value="F:transmembrane transporter activity"/>
    <property type="evidence" value="ECO:0007669"/>
    <property type="project" value="InterPro"/>
</dbReference>
<name>A0A939E1M2_9CORY</name>
<dbReference type="RefSeq" id="WP_207279807.1">
    <property type="nucleotide sequence ID" value="NZ_JAFLEQ010000018.1"/>
</dbReference>
<evidence type="ECO:0000256" key="2">
    <source>
        <dbReference type="ARBA" id="ARBA00008335"/>
    </source>
</evidence>
<keyword evidence="11" id="KW-1185">Reference proteome</keyword>
<feature type="transmembrane region" description="Helical" evidence="8">
    <location>
        <begin position="65"/>
        <end position="83"/>
    </location>
</feature>
<comment type="caution">
    <text evidence="10">The sequence shown here is derived from an EMBL/GenBank/DDBJ whole genome shotgun (WGS) entry which is preliminary data.</text>
</comment>
<proteinExistence type="inferred from homology"/>
<sequence>MTSTTDDDAVGGDGLPGGLVRGQRDYSRAVVAMLATGLASFNALYCTQSMLPTLVDSLGISPTTAALTVSATTGAMAVCIVPASILSERFGRGRVLTISAVAAVLIGLLLPFAPTAEILIALRAVQGVAIAGVPAVAMTWLAEEIHPDHLSRAMGVYIAGNSVGGLLGRLIPSGVLEIASWRWALGADIAVAGLFAIAMVVLLPQQKQFRAKSLSFSHEFHAMTGHWKNPRLAALFITGFLSMGAFVSLYNYVGFRMIDVFGLSEGLVGAIFLLYLSGTWSSAKAGALVARFGPGTVLVAMTVASLVGLGLVVSSSLVVMVAGILVFTAAFFAVHSTASGWIGRLATHDRAEASSVYLFCYYMGSSVVGWLSGGVLHRFGWSGLVVWLMLLVAALLVLSVAMMVDRRKRKGTGRG</sequence>
<evidence type="ECO:0000313" key="11">
    <source>
        <dbReference type="Proteomes" id="UP000664332"/>
    </source>
</evidence>
<reference evidence="10" key="1">
    <citation type="submission" date="2021-03" db="EMBL/GenBank/DDBJ databases">
        <authorList>
            <person name="Sun Q."/>
        </authorList>
    </citation>
    <scope>NUCLEOTIDE SEQUENCE</scope>
    <source>
        <strain evidence="10">CCM 8862</strain>
    </source>
</reference>
<feature type="transmembrane region" description="Helical" evidence="8">
    <location>
        <begin position="384"/>
        <end position="404"/>
    </location>
</feature>
<dbReference type="PROSITE" id="PS50850">
    <property type="entry name" value="MFS"/>
    <property type="match status" value="1"/>
</dbReference>
<feature type="transmembrane region" description="Helical" evidence="8">
    <location>
        <begin position="232"/>
        <end position="252"/>
    </location>
</feature>
<evidence type="ECO:0000256" key="3">
    <source>
        <dbReference type="ARBA" id="ARBA00022448"/>
    </source>
</evidence>
<evidence type="ECO:0000256" key="6">
    <source>
        <dbReference type="ARBA" id="ARBA00022989"/>
    </source>
</evidence>
<feature type="transmembrane region" description="Helical" evidence="8">
    <location>
        <begin position="354"/>
        <end position="372"/>
    </location>
</feature>
<evidence type="ECO:0000259" key="9">
    <source>
        <dbReference type="PROSITE" id="PS50850"/>
    </source>
</evidence>
<dbReference type="CDD" id="cd17324">
    <property type="entry name" value="MFS_NepI_like"/>
    <property type="match status" value="1"/>
</dbReference>
<dbReference type="PANTHER" id="PTHR43271">
    <property type="entry name" value="BLL2771 PROTEIN"/>
    <property type="match status" value="1"/>
</dbReference>